<dbReference type="GO" id="GO:0003729">
    <property type="term" value="F:mRNA binding"/>
    <property type="evidence" value="ECO:0007669"/>
    <property type="project" value="InterPro"/>
</dbReference>
<evidence type="ECO:0000256" key="5">
    <source>
        <dbReference type="PROSITE-ProRule" id="PRU00723"/>
    </source>
</evidence>
<evidence type="ECO:0000256" key="2">
    <source>
        <dbReference type="ARBA" id="ARBA00022737"/>
    </source>
</evidence>
<feature type="domain" description="C3H1-type" evidence="7">
    <location>
        <begin position="245"/>
        <end position="273"/>
    </location>
</feature>
<dbReference type="InterPro" id="IPR045877">
    <property type="entry name" value="ZFP36-like"/>
</dbReference>
<dbReference type="SMART" id="SM00356">
    <property type="entry name" value="ZnF_C3H1"/>
    <property type="match status" value="3"/>
</dbReference>
<keyword evidence="1 5" id="KW-0479">Metal-binding</keyword>
<feature type="region of interest" description="Disordered" evidence="6">
    <location>
        <begin position="382"/>
        <end position="410"/>
    </location>
</feature>
<feature type="compositionally biased region" description="Polar residues" evidence="6">
    <location>
        <begin position="1"/>
        <end position="18"/>
    </location>
</feature>
<dbReference type="InterPro" id="IPR000571">
    <property type="entry name" value="Znf_CCCH"/>
</dbReference>
<dbReference type="PANTHER" id="PTHR12547:SF18">
    <property type="entry name" value="PROTEIN TIS11"/>
    <property type="match status" value="1"/>
</dbReference>
<sequence length="433" mass="46585">MASPDTTVGLPTTSPTKRASQKKRHTKPCRYYQVGKCPHSAQEDCDFAHVYADQMPAIGPEPKQCRYWAQGNCTNGIWCQYKHGDAADAAVLEEYRQLALANQGLVVETTAAAVPPAAHPTYMSSAPWSPYSPDGFQYYQQYSDNASSLPPPGSDSSSDDYPLFSYSSVQYAVPLSPGFGPMPYEPFLPTSPGPMSPVFRRDSTPLYDIFGSPQPFFAGAAASQPASTWPDPYPGPLANRQRFPSYRTKPCRYFKPGSVCPNGEKCNFLHADQSETPTKEILKSTTAPPSTPEASPPSPLHASLPARPLSQREENTRRGYFPISWRVIGGGVLCGGPAKGGSDVDSDSISEDSIDDVLYTVPPGLGRPEQVTFAFPSIASTDIEPDAHDGTPNTASVASQAGTRQRASSIPSAPIIEHMDVLKLFLAESPGGL</sequence>
<feature type="domain" description="C3H1-type" evidence="7">
    <location>
        <begin position="59"/>
        <end position="86"/>
    </location>
</feature>
<feature type="region of interest" description="Disordered" evidence="6">
    <location>
        <begin position="272"/>
        <end position="315"/>
    </location>
</feature>
<feature type="domain" description="C3H1-type" evidence="7">
    <location>
        <begin position="23"/>
        <end position="52"/>
    </location>
</feature>
<dbReference type="PANTHER" id="PTHR12547">
    <property type="entry name" value="CCCH ZINC FINGER/TIS11-RELATED"/>
    <property type="match status" value="1"/>
</dbReference>
<dbReference type="SUPFAM" id="SSF90229">
    <property type="entry name" value="CCCH zinc finger"/>
    <property type="match status" value="2"/>
</dbReference>
<name>A0A8H6TD57_9AGAR</name>
<feature type="zinc finger region" description="C3H1-type" evidence="5">
    <location>
        <begin position="59"/>
        <end position="86"/>
    </location>
</feature>
<feature type="compositionally biased region" description="Pro residues" evidence="6">
    <location>
        <begin position="289"/>
        <end position="299"/>
    </location>
</feature>
<reference evidence="8" key="1">
    <citation type="submission" date="2020-05" db="EMBL/GenBank/DDBJ databases">
        <title>Mycena genomes resolve the evolution of fungal bioluminescence.</title>
        <authorList>
            <person name="Tsai I.J."/>
        </authorList>
    </citation>
    <scope>NUCLEOTIDE SEQUENCE</scope>
    <source>
        <strain evidence="8">171206Taipei</strain>
    </source>
</reference>
<proteinExistence type="predicted"/>
<evidence type="ECO:0000313" key="9">
    <source>
        <dbReference type="Proteomes" id="UP000636479"/>
    </source>
</evidence>
<feature type="zinc finger region" description="C3H1-type" evidence="5">
    <location>
        <begin position="245"/>
        <end position="273"/>
    </location>
</feature>
<dbReference type="GeneID" id="59339753"/>
<evidence type="ECO:0000313" key="8">
    <source>
        <dbReference type="EMBL" id="KAF7315124.1"/>
    </source>
</evidence>
<dbReference type="Proteomes" id="UP000636479">
    <property type="component" value="Unassembled WGS sequence"/>
</dbReference>
<evidence type="ECO:0000256" key="4">
    <source>
        <dbReference type="ARBA" id="ARBA00022833"/>
    </source>
</evidence>
<dbReference type="RefSeq" id="XP_037225147.1">
    <property type="nucleotide sequence ID" value="XM_037357237.1"/>
</dbReference>
<organism evidence="8 9">
    <name type="scientific">Mycena indigotica</name>
    <dbReference type="NCBI Taxonomy" id="2126181"/>
    <lineage>
        <taxon>Eukaryota</taxon>
        <taxon>Fungi</taxon>
        <taxon>Dikarya</taxon>
        <taxon>Basidiomycota</taxon>
        <taxon>Agaricomycotina</taxon>
        <taxon>Agaricomycetes</taxon>
        <taxon>Agaricomycetidae</taxon>
        <taxon>Agaricales</taxon>
        <taxon>Marasmiineae</taxon>
        <taxon>Mycenaceae</taxon>
        <taxon>Mycena</taxon>
    </lineage>
</organism>
<dbReference type="OrthoDB" id="411372at2759"/>
<feature type="zinc finger region" description="C3H1-type" evidence="5">
    <location>
        <begin position="23"/>
        <end position="52"/>
    </location>
</feature>
<dbReference type="AlphaFoldDB" id="A0A8H6TD57"/>
<comment type="caution">
    <text evidence="8">The sequence shown here is derived from an EMBL/GenBank/DDBJ whole genome shotgun (WGS) entry which is preliminary data.</text>
</comment>
<evidence type="ECO:0000259" key="7">
    <source>
        <dbReference type="PROSITE" id="PS50103"/>
    </source>
</evidence>
<dbReference type="InterPro" id="IPR036855">
    <property type="entry name" value="Znf_CCCH_sf"/>
</dbReference>
<evidence type="ECO:0000256" key="6">
    <source>
        <dbReference type="SAM" id="MobiDB-lite"/>
    </source>
</evidence>
<feature type="region of interest" description="Disordered" evidence="6">
    <location>
        <begin position="1"/>
        <end position="24"/>
    </location>
</feature>
<dbReference type="Pfam" id="PF00642">
    <property type="entry name" value="zf-CCCH"/>
    <property type="match status" value="1"/>
</dbReference>
<feature type="compositionally biased region" description="Low complexity" evidence="6">
    <location>
        <begin position="300"/>
        <end position="309"/>
    </location>
</feature>
<dbReference type="EMBL" id="JACAZF010000001">
    <property type="protein sequence ID" value="KAF7315124.1"/>
    <property type="molecule type" value="Genomic_DNA"/>
</dbReference>
<keyword evidence="9" id="KW-1185">Reference proteome</keyword>
<protein>
    <recommendedName>
        <fullName evidence="7">C3H1-type domain-containing protein</fullName>
    </recommendedName>
</protein>
<dbReference type="PROSITE" id="PS50103">
    <property type="entry name" value="ZF_C3H1"/>
    <property type="match status" value="3"/>
</dbReference>
<dbReference type="Gene3D" id="4.10.1000.10">
    <property type="entry name" value="Zinc finger, CCCH-type"/>
    <property type="match status" value="2"/>
</dbReference>
<dbReference type="GO" id="GO:0008270">
    <property type="term" value="F:zinc ion binding"/>
    <property type="evidence" value="ECO:0007669"/>
    <property type="project" value="UniProtKB-KW"/>
</dbReference>
<dbReference type="Pfam" id="PF14608">
    <property type="entry name" value="zf-CCCH_2"/>
    <property type="match status" value="2"/>
</dbReference>
<accession>A0A8H6TD57</accession>
<keyword evidence="3 5" id="KW-0863">Zinc-finger</keyword>
<keyword evidence="2" id="KW-0677">Repeat</keyword>
<evidence type="ECO:0000256" key="3">
    <source>
        <dbReference type="ARBA" id="ARBA00022771"/>
    </source>
</evidence>
<feature type="compositionally biased region" description="Polar residues" evidence="6">
    <location>
        <begin position="391"/>
        <end position="410"/>
    </location>
</feature>
<evidence type="ECO:0000256" key="1">
    <source>
        <dbReference type="ARBA" id="ARBA00022723"/>
    </source>
</evidence>
<gene>
    <name evidence="8" type="ORF">MIND_00026700</name>
</gene>
<keyword evidence="4 5" id="KW-0862">Zinc</keyword>